<evidence type="ECO:0000256" key="1">
    <source>
        <dbReference type="ARBA" id="ARBA00022723"/>
    </source>
</evidence>
<evidence type="ECO:0000313" key="7">
    <source>
        <dbReference type="Proteomes" id="UP000827721"/>
    </source>
</evidence>
<dbReference type="Proteomes" id="UP000827721">
    <property type="component" value="Unassembled WGS sequence"/>
</dbReference>
<dbReference type="PANTHER" id="PTHR45931:SF16">
    <property type="entry name" value="RING_U-BOX SUPERFAMILY PROTEIN"/>
    <property type="match status" value="1"/>
</dbReference>
<dbReference type="Gene3D" id="3.30.40.10">
    <property type="entry name" value="Zinc/RING finger domain, C3HC4 (zinc finger)"/>
    <property type="match status" value="1"/>
</dbReference>
<gene>
    <name evidence="6" type="ORF">JRO89_XSUnG0028700</name>
</gene>
<evidence type="ECO:0000313" key="6">
    <source>
        <dbReference type="EMBL" id="KAH7529546.1"/>
    </source>
</evidence>
<sequence length="258" mass="29492">MVSFELRLRLDYDILGRVRKQNWDLSVMHPGFIIQFSADHIDRQYRQLSRPINANNRLPRKFVFMEDSLFLSYQGMRHFLSNILHGQHVPLSPNGQILCDGGLQFVRLDSTGSVILYPPSLPIHSIKKLVDCVLHTCKLMKNSPRIRKLVPIAIDMGTVQYQQQFQRVESVAINRNEPWRIAKMAEAPVVEEKIKVSYQEKDCSICLEKLSVGQKGGRLSCTHVFHKKCIVPWLEKSSSCPLCRAPADFSSSPTDSNT</sequence>
<dbReference type="CDD" id="cd16454">
    <property type="entry name" value="RING-H2_PA-TM-RING"/>
    <property type="match status" value="1"/>
</dbReference>
<dbReference type="PROSITE" id="PS50089">
    <property type="entry name" value="ZF_RING_2"/>
    <property type="match status" value="1"/>
</dbReference>
<evidence type="ECO:0000256" key="2">
    <source>
        <dbReference type="ARBA" id="ARBA00022771"/>
    </source>
</evidence>
<comment type="caution">
    <text evidence="6">The sequence shown here is derived from an EMBL/GenBank/DDBJ whole genome shotgun (WGS) entry which is preliminary data.</text>
</comment>
<evidence type="ECO:0000256" key="3">
    <source>
        <dbReference type="ARBA" id="ARBA00022833"/>
    </source>
</evidence>
<dbReference type="PANTHER" id="PTHR45931">
    <property type="entry name" value="SI:CH211-59O9.10"/>
    <property type="match status" value="1"/>
</dbReference>
<reference evidence="6 7" key="1">
    <citation type="submission" date="2021-02" db="EMBL/GenBank/DDBJ databases">
        <title>Plant Genome Project.</title>
        <authorList>
            <person name="Zhang R.-G."/>
        </authorList>
    </citation>
    <scope>NUCLEOTIDE SEQUENCE [LARGE SCALE GENOMIC DNA]</scope>
    <source>
        <tissue evidence="6">Leaves</tissue>
    </source>
</reference>
<dbReference type="InterPro" id="IPR013083">
    <property type="entry name" value="Znf_RING/FYVE/PHD"/>
</dbReference>
<name>A0ABQ8H071_9ROSI</name>
<keyword evidence="2 4" id="KW-0863">Zinc-finger</keyword>
<dbReference type="EMBL" id="JAFEMO010000050">
    <property type="protein sequence ID" value="KAH7529546.1"/>
    <property type="molecule type" value="Genomic_DNA"/>
</dbReference>
<evidence type="ECO:0000256" key="4">
    <source>
        <dbReference type="PROSITE-ProRule" id="PRU00175"/>
    </source>
</evidence>
<dbReference type="SMART" id="SM00184">
    <property type="entry name" value="RING"/>
    <property type="match status" value="1"/>
</dbReference>
<protein>
    <recommendedName>
        <fullName evidence="5">RING-type domain-containing protein</fullName>
    </recommendedName>
</protein>
<organism evidence="6 7">
    <name type="scientific">Xanthoceras sorbifolium</name>
    <dbReference type="NCBI Taxonomy" id="99658"/>
    <lineage>
        <taxon>Eukaryota</taxon>
        <taxon>Viridiplantae</taxon>
        <taxon>Streptophyta</taxon>
        <taxon>Embryophyta</taxon>
        <taxon>Tracheophyta</taxon>
        <taxon>Spermatophyta</taxon>
        <taxon>Magnoliopsida</taxon>
        <taxon>eudicotyledons</taxon>
        <taxon>Gunneridae</taxon>
        <taxon>Pentapetalae</taxon>
        <taxon>rosids</taxon>
        <taxon>malvids</taxon>
        <taxon>Sapindales</taxon>
        <taxon>Sapindaceae</taxon>
        <taxon>Xanthoceroideae</taxon>
        <taxon>Xanthoceras</taxon>
    </lineage>
</organism>
<keyword evidence="3" id="KW-0862">Zinc</keyword>
<accession>A0ABQ8H071</accession>
<keyword evidence="7" id="KW-1185">Reference proteome</keyword>
<dbReference type="InterPro" id="IPR051834">
    <property type="entry name" value="RING_finger_E3_ligase"/>
</dbReference>
<dbReference type="SUPFAM" id="SSF57850">
    <property type="entry name" value="RING/U-box"/>
    <property type="match status" value="1"/>
</dbReference>
<evidence type="ECO:0000259" key="5">
    <source>
        <dbReference type="PROSITE" id="PS50089"/>
    </source>
</evidence>
<dbReference type="InterPro" id="IPR001841">
    <property type="entry name" value="Znf_RING"/>
</dbReference>
<feature type="domain" description="RING-type" evidence="5">
    <location>
        <begin position="203"/>
        <end position="244"/>
    </location>
</feature>
<keyword evidence="1" id="KW-0479">Metal-binding</keyword>
<dbReference type="Pfam" id="PF13639">
    <property type="entry name" value="zf-RING_2"/>
    <property type="match status" value="1"/>
</dbReference>
<proteinExistence type="predicted"/>